<keyword evidence="3" id="KW-1003">Cell membrane</keyword>
<evidence type="ECO:0000256" key="2">
    <source>
        <dbReference type="ARBA" id="ARBA00022448"/>
    </source>
</evidence>
<evidence type="ECO:0000256" key="4">
    <source>
        <dbReference type="ARBA" id="ARBA00022692"/>
    </source>
</evidence>
<keyword evidence="4 7" id="KW-0812">Transmembrane</keyword>
<feature type="transmembrane region" description="Helical" evidence="7">
    <location>
        <begin position="179"/>
        <end position="200"/>
    </location>
</feature>
<keyword evidence="10" id="KW-1185">Reference proteome</keyword>
<evidence type="ECO:0000313" key="10">
    <source>
        <dbReference type="Proteomes" id="UP001597192"/>
    </source>
</evidence>
<accession>A0ABW4CRM5</accession>
<dbReference type="CDD" id="cd06261">
    <property type="entry name" value="TM_PBP2"/>
    <property type="match status" value="1"/>
</dbReference>
<keyword evidence="2 7" id="KW-0813">Transport</keyword>
<organism evidence="9 10">
    <name type="scientific">Lacticaseibacillus yichunensis</name>
    <dbReference type="NCBI Taxonomy" id="2486015"/>
    <lineage>
        <taxon>Bacteria</taxon>
        <taxon>Bacillati</taxon>
        <taxon>Bacillota</taxon>
        <taxon>Bacilli</taxon>
        <taxon>Lactobacillales</taxon>
        <taxon>Lactobacillaceae</taxon>
        <taxon>Lacticaseibacillus</taxon>
    </lineage>
</organism>
<dbReference type="RefSeq" id="WP_125696712.1">
    <property type="nucleotide sequence ID" value="NZ_JBHTOG010000031.1"/>
</dbReference>
<evidence type="ECO:0000256" key="6">
    <source>
        <dbReference type="ARBA" id="ARBA00023136"/>
    </source>
</evidence>
<protein>
    <submittedName>
        <fullName evidence="9">ABC transporter permease subunit</fullName>
    </submittedName>
</protein>
<evidence type="ECO:0000256" key="5">
    <source>
        <dbReference type="ARBA" id="ARBA00022989"/>
    </source>
</evidence>
<name>A0ABW4CRM5_9LACO</name>
<sequence length="264" mass="29054">MAELTQFFNRQRWQRAATLMMLALLLVLPQWLLHVDFADALFGIGAGWQWLGKNFMPNQAALGDLGEILHQLGRTIVIAVAATSIAGVVALLLALAGAKTTSRLPLVQMGVRLFASCMRNIPFVAWALVLLFSFKQNDFTGFLALFLMTIGYLTRAFVETLEEVPRGVIEALEVTGARYWQIIGQGVLPAVSAPLMSWLLYMIENNIRDATLVGMLTGTGIGFIFDLYFKSFRYPSAGLVVLAIIAVTIAIELTSTKLRQVLAQ</sequence>
<proteinExistence type="inferred from homology"/>
<dbReference type="InterPro" id="IPR000515">
    <property type="entry name" value="MetI-like"/>
</dbReference>
<comment type="subcellular location">
    <subcellularLocation>
        <location evidence="1 7">Cell membrane</location>
        <topology evidence="1 7">Multi-pass membrane protein</topology>
    </subcellularLocation>
</comment>
<feature type="domain" description="ABC transmembrane type-1" evidence="8">
    <location>
        <begin position="72"/>
        <end position="255"/>
    </location>
</feature>
<dbReference type="PANTHER" id="PTHR30043">
    <property type="entry name" value="PHOSPHONATES TRANSPORT SYSTEM PERMEASE PROTEIN"/>
    <property type="match status" value="1"/>
</dbReference>
<reference evidence="10" key="1">
    <citation type="journal article" date="2019" name="Int. J. Syst. Evol. Microbiol.">
        <title>The Global Catalogue of Microorganisms (GCM) 10K type strain sequencing project: providing services to taxonomists for standard genome sequencing and annotation.</title>
        <authorList>
            <consortium name="The Broad Institute Genomics Platform"/>
            <consortium name="The Broad Institute Genome Sequencing Center for Infectious Disease"/>
            <person name="Wu L."/>
            <person name="Ma J."/>
        </authorList>
    </citation>
    <scope>NUCLEOTIDE SEQUENCE [LARGE SCALE GENOMIC DNA]</scope>
    <source>
        <strain evidence="10">CCM 8947</strain>
    </source>
</reference>
<comment type="caution">
    <text evidence="9">The sequence shown here is derived from an EMBL/GenBank/DDBJ whole genome shotgun (WGS) entry which is preliminary data.</text>
</comment>
<evidence type="ECO:0000256" key="7">
    <source>
        <dbReference type="RuleBase" id="RU363032"/>
    </source>
</evidence>
<keyword evidence="6 7" id="KW-0472">Membrane</keyword>
<dbReference type="InterPro" id="IPR035906">
    <property type="entry name" value="MetI-like_sf"/>
</dbReference>
<evidence type="ECO:0000256" key="1">
    <source>
        <dbReference type="ARBA" id="ARBA00004651"/>
    </source>
</evidence>
<feature type="transmembrane region" description="Helical" evidence="7">
    <location>
        <begin position="110"/>
        <end position="133"/>
    </location>
</feature>
<evidence type="ECO:0000256" key="3">
    <source>
        <dbReference type="ARBA" id="ARBA00022475"/>
    </source>
</evidence>
<dbReference type="Gene3D" id="1.10.3720.10">
    <property type="entry name" value="MetI-like"/>
    <property type="match status" value="1"/>
</dbReference>
<feature type="transmembrane region" description="Helical" evidence="7">
    <location>
        <begin position="236"/>
        <end position="255"/>
    </location>
</feature>
<feature type="transmembrane region" description="Helical" evidence="7">
    <location>
        <begin position="76"/>
        <end position="98"/>
    </location>
</feature>
<gene>
    <name evidence="9" type="ORF">ACFQ47_06465</name>
</gene>
<dbReference type="EMBL" id="JBHTOG010000031">
    <property type="protein sequence ID" value="MFD1432326.1"/>
    <property type="molecule type" value="Genomic_DNA"/>
</dbReference>
<dbReference type="Pfam" id="PF00528">
    <property type="entry name" value="BPD_transp_1"/>
    <property type="match status" value="1"/>
</dbReference>
<feature type="transmembrane region" description="Helical" evidence="7">
    <location>
        <begin position="212"/>
        <end position="229"/>
    </location>
</feature>
<evidence type="ECO:0000259" key="8">
    <source>
        <dbReference type="PROSITE" id="PS50928"/>
    </source>
</evidence>
<dbReference type="SUPFAM" id="SSF161098">
    <property type="entry name" value="MetI-like"/>
    <property type="match status" value="1"/>
</dbReference>
<comment type="similarity">
    <text evidence="7">Belongs to the binding-protein-dependent transport system permease family.</text>
</comment>
<dbReference type="Proteomes" id="UP001597192">
    <property type="component" value="Unassembled WGS sequence"/>
</dbReference>
<evidence type="ECO:0000313" key="9">
    <source>
        <dbReference type="EMBL" id="MFD1432326.1"/>
    </source>
</evidence>
<keyword evidence="5 7" id="KW-1133">Transmembrane helix</keyword>
<dbReference type="PANTHER" id="PTHR30043:SF1">
    <property type="entry name" value="ABC TRANSPORT SYSTEM PERMEASE PROTEIN P69"/>
    <property type="match status" value="1"/>
</dbReference>
<dbReference type="PROSITE" id="PS50928">
    <property type="entry name" value="ABC_TM1"/>
    <property type="match status" value="1"/>
</dbReference>